<dbReference type="InterPro" id="IPR018461">
    <property type="entry name" value="Na/H_Antiport_NhaC-like_C"/>
</dbReference>
<dbReference type="RefSeq" id="WP_307788708.1">
    <property type="nucleotide sequence ID" value="NZ_CP011940.1"/>
</dbReference>
<evidence type="ECO:0000256" key="1">
    <source>
        <dbReference type="ARBA" id="ARBA00004651"/>
    </source>
</evidence>
<name>A0ABW7DL70_9FIRM</name>
<keyword evidence="3" id="KW-0050">Antiport</keyword>
<evidence type="ECO:0000256" key="8">
    <source>
        <dbReference type="ARBA" id="ARBA00038435"/>
    </source>
</evidence>
<dbReference type="InterPro" id="IPR052180">
    <property type="entry name" value="NhaC_Na-H+_Antiporter"/>
</dbReference>
<dbReference type="PANTHER" id="PTHR33451:SF4">
    <property type="entry name" value="NA+_H+ ANTIPORTER"/>
    <property type="match status" value="1"/>
</dbReference>
<evidence type="ECO:0000313" key="11">
    <source>
        <dbReference type="EMBL" id="MFG6272116.1"/>
    </source>
</evidence>
<sequence length="486" mass="51465">MKEREELEKEVEMDVRDEKEQVTNQAKPNAIALIPFIVFVAVYLGSGIILDMSGMEMAFYQFPAPLAAAIGAITAFFVIKGNFEEKFETFVAGCGDSNIIIMCIIYLLAGGFAATCKAMGGIDSTVNLGLTYIPPEYLAAGVFVISGFIATATGTSVGSAAAVGPIAVAVAEKAGIPLPLMIGCVMGGIMLGDNLSIISDTTIASTRTQGCAMKDKFRLNFWLTLIPAILTVILLIIFGGSETAVSTGDHPYNLIKVLPYVVVLVTAVAGANVFLVLAGGIVLAGIIGLFYGDLTALTFAQAIYKGFLGMTDIFFLSMLTGGLAAMVNKAGGISYLLVNVQRFIKGKNSAELGISALVSITDIATANNTVSIIINGEVAKRICYKFHVDPRRSAALLSTFSSIFQGLIPYGAQMLIMVGFANGRVSPLEVLPYCWFIYLLGISAIISVFVPFSDGFIRKDPWNFAEQKPQSQVEGSAGKSTNSITA</sequence>
<dbReference type="Pfam" id="PF03553">
    <property type="entry name" value="Na_H_antiporter"/>
    <property type="match status" value="2"/>
</dbReference>
<evidence type="ECO:0000256" key="3">
    <source>
        <dbReference type="ARBA" id="ARBA00022449"/>
    </source>
</evidence>
<evidence type="ECO:0000256" key="6">
    <source>
        <dbReference type="ARBA" id="ARBA00022989"/>
    </source>
</evidence>
<comment type="subcellular location">
    <subcellularLocation>
        <location evidence="1">Cell membrane</location>
        <topology evidence="1">Multi-pass membrane protein</topology>
    </subcellularLocation>
</comment>
<feature type="transmembrane region" description="Helical" evidence="9">
    <location>
        <begin position="258"/>
        <end position="291"/>
    </location>
</feature>
<proteinExistence type="inferred from homology"/>
<gene>
    <name evidence="11" type="ORF">ACGTZG_02835</name>
</gene>
<keyword evidence="4" id="KW-1003">Cell membrane</keyword>
<feature type="transmembrane region" description="Helical" evidence="9">
    <location>
        <begin position="62"/>
        <end position="79"/>
    </location>
</feature>
<feature type="transmembrane region" description="Helical" evidence="9">
    <location>
        <begin position="137"/>
        <end position="170"/>
    </location>
</feature>
<evidence type="ECO:0000256" key="7">
    <source>
        <dbReference type="ARBA" id="ARBA00023136"/>
    </source>
</evidence>
<feature type="transmembrane region" description="Helical" evidence="9">
    <location>
        <begin position="30"/>
        <end position="50"/>
    </location>
</feature>
<feature type="transmembrane region" description="Helical" evidence="9">
    <location>
        <begin position="430"/>
        <end position="452"/>
    </location>
</feature>
<protein>
    <submittedName>
        <fullName evidence="11">Na+/H+ antiporter NhaC family protein</fullName>
    </submittedName>
</protein>
<evidence type="ECO:0000313" key="12">
    <source>
        <dbReference type="Proteomes" id="UP001605989"/>
    </source>
</evidence>
<feature type="transmembrane region" description="Helical" evidence="9">
    <location>
        <begin position="99"/>
        <end position="116"/>
    </location>
</feature>
<comment type="similarity">
    <text evidence="8">Belongs to the NhaC Na(+)/H(+) (TC 2.A.35) antiporter family.</text>
</comment>
<accession>A0ABW7DL70</accession>
<dbReference type="PANTHER" id="PTHR33451">
    <property type="entry name" value="MALATE-2H(+)/NA(+)-LACTATE ANTIPORTER"/>
    <property type="match status" value="1"/>
</dbReference>
<keyword evidence="6 9" id="KW-1133">Transmembrane helix</keyword>
<evidence type="ECO:0000259" key="10">
    <source>
        <dbReference type="Pfam" id="PF03553"/>
    </source>
</evidence>
<evidence type="ECO:0000256" key="9">
    <source>
        <dbReference type="SAM" id="Phobius"/>
    </source>
</evidence>
<organism evidence="11 12">
    <name type="scientific">Megasphaera hexanoica</name>
    <dbReference type="NCBI Taxonomy" id="1675036"/>
    <lineage>
        <taxon>Bacteria</taxon>
        <taxon>Bacillati</taxon>
        <taxon>Bacillota</taxon>
        <taxon>Negativicutes</taxon>
        <taxon>Veillonellales</taxon>
        <taxon>Veillonellaceae</taxon>
        <taxon>Megasphaera</taxon>
    </lineage>
</organism>
<dbReference type="EMBL" id="JBIEKR010000002">
    <property type="protein sequence ID" value="MFG6272116.1"/>
    <property type="molecule type" value="Genomic_DNA"/>
</dbReference>
<evidence type="ECO:0000256" key="5">
    <source>
        <dbReference type="ARBA" id="ARBA00022692"/>
    </source>
</evidence>
<feature type="domain" description="Na+/H+ antiporter NhaC-like C-terminal" evidence="10">
    <location>
        <begin position="28"/>
        <end position="239"/>
    </location>
</feature>
<comment type="caution">
    <text evidence="11">The sequence shown here is derived from an EMBL/GenBank/DDBJ whole genome shotgun (WGS) entry which is preliminary data.</text>
</comment>
<keyword evidence="2" id="KW-0813">Transport</keyword>
<evidence type="ECO:0000256" key="2">
    <source>
        <dbReference type="ARBA" id="ARBA00022448"/>
    </source>
</evidence>
<feature type="domain" description="Na+/H+ antiporter NhaC-like C-terminal" evidence="10">
    <location>
        <begin position="256"/>
        <end position="450"/>
    </location>
</feature>
<keyword evidence="12" id="KW-1185">Reference proteome</keyword>
<keyword evidence="7 9" id="KW-0472">Membrane</keyword>
<evidence type="ECO:0000256" key="4">
    <source>
        <dbReference type="ARBA" id="ARBA00022475"/>
    </source>
</evidence>
<dbReference type="Proteomes" id="UP001605989">
    <property type="component" value="Unassembled WGS sequence"/>
</dbReference>
<reference evidence="11 12" key="1">
    <citation type="submission" date="2024-10" db="EMBL/GenBank/DDBJ databases">
        <authorList>
            <person name="Sang B.-I."/>
            <person name="Prabhaharan D."/>
        </authorList>
    </citation>
    <scope>NUCLEOTIDE SEQUENCE [LARGE SCALE GENOMIC DNA]</scope>
    <source>
        <strain evidence="11 12">MH</strain>
    </source>
</reference>
<keyword evidence="5 9" id="KW-0812">Transmembrane</keyword>
<feature type="transmembrane region" description="Helical" evidence="9">
    <location>
        <begin position="219"/>
        <end position="238"/>
    </location>
</feature>
<feature type="transmembrane region" description="Helical" evidence="9">
    <location>
        <begin position="395"/>
        <end position="418"/>
    </location>
</feature>